<dbReference type="AlphaFoldDB" id="A0A1I3IDP8"/>
<sequence length="237" mass="24068">MIEEPKALRIARDLGPDGTPGWRQPTAAQIAAFRDQPTGFVLDAMMGAGAMSAAIKPCAGLPDRLCGPALPVGNRPGDVLATLAAIHMVRPGDILVAGFDGYQGCAAAGDRVMGFLRNRGGAGFVTDGPLRDLTGLRGIGLPAFCTGLTPGSPVARGPGTVGLPVRCGGQQVETGDMIVGDSDGIVVVPFARIDAVIAALRGVAEAELSLDAQVADGLAEVGLISAMLESGEDIDWV</sequence>
<keyword evidence="7" id="KW-1185">Reference proteome</keyword>
<dbReference type="STRING" id="390807.SAMN04488095_0923"/>
<evidence type="ECO:0000313" key="7">
    <source>
        <dbReference type="Proteomes" id="UP000199110"/>
    </source>
</evidence>
<organism evidence="6 7">
    <name type="scientific">Jannaschia pohangensis</name>
    <dbReference type="NCBI Taxonomy" id="390807"/>
    <lineage>
        <taxon>Bacteria</taxon>
        <taxon>Pseudomonadati</taxon>
        <taxon>Pseudomonadota</taxon>
        <taxon>Alphaproteobacteria</taxon>
        <taxon>Rhodobacterales</taxon>
        <taxon>Roseobacteraceae</taxon>
        <taxon>Jannaschia</taxon>
    </lineage>
</organism>
<dbReference type="GO" id="GO:0046872">
    <property type="term" value="F:metal ion binding"/>
    <property type="evidence" value="ECO:0007669"/>
    <property type="project" value="UniProtKB-KW"/>
</dbReference>
<feature type="binding site" evidence="5">
    <location>
        <position position="131"/>
    </location>
    <ligand>
        <name>substrate</name>
    </ligand>
</feature>
<dbReference type="GO" id="GO:0032259">
    <property type="term" value="P:methylation"/>
    <property type="evidence" value="ECO:0007669"/>
    <property type="project" value="UniProtKB-KW"/>
</dbReference>
<dbReference type="GO" id="GO:0008168">
    <property type="term" value="F:methyltransferase activity"/>
    <property type="evidence" value="ECO:0007669"/>
    <property type="project" value="UniProtKB-KW"/>
</dbReference>
<proteinExistence type="predicted"/>
<gene>
    <name evidence="6" type="ORF">SAMN04488095_0923</name>
</gene>
<dbReference type="OrthoDB" id="9812532at2"/>
<dbReference type="PANTHER" id="PTHR33254:SF4">
    <property type="entry name" value="4-HYDROXY-4-METHYL-2-OXOGLUTARATE ALDOLASE 3-RELATED"/>
    <property type="match status" value="1"/>
</dbReference>
<dbReference type="Pfam" id="PF03737">
    <property type="entry name" value="RraA-like"/>
    <property type="match status" value="1"/>
</dbReference>
<protein>
    <recommendedName>
        <fullName evidence="2">Putative 4-hydroxy-4-methyl-2-oxoglutarate aldolase</fullName>
    </recommendedName>
    <alternativeName>
        <fullName evidence="3">Regulator of ribonuclease activity homolog</fullName>
    </alternativeName>
    <alternativeName>
        <fullName evidence="4">RraA-like protein</fullName>
    </alternativeName>
</protein>
<reference evidence="6 7" key="1">
    <citation type="submission" date="2016-10" db="EMBL/GenBank/DDBJ databases">
        <authorList>
            <person name="de Groot N.N."/>
        </authorList>
    </citation>
    <scope>NUCLEOTIDE SEQUENCE [LARGE SCALE GENOMIC DNA]</scope>
    <source>
        <strain evidence="6 7">DSM 19073</strain>
    </source>
</reference>
<evidence type="ECO:0000256" key="2">
    <source>
        <dbReference type="ARBA" id="ARBA00016549"/>
    </source>
</evidence>
<feature type="binding site" evidence="5">
    <location>
        <begin position="109"/>
        <end position="112"/>
    </location>
    <ligand>
        <name>substrate</name>
    </ligand>
</feature>
<evidence type="ECO:0000256" key="5">
    <source>
        <dbReference type="PIRSR" id="PIRSR605493-1"/>
    </source>
</evidence>
<dbReference type="PANTHER" id="PTHR33254">
    <property type="entry name" value="4-HYDROXY-4-METHYL-2-OXOGLUTARATE ALDOLASE 3-RELATED"/>
    <property type="match status" value="1"/>
</dbReference>
<evidence type="ECO:0000256" key="3">
    <source>
        <dbReference type="ARBA" id="ARBA00029596"/>
    </source>
</evidence>
<name>A0A1I3IDP8_9RHOB</name>
<comment type="cofactor">
    <cofactor evidence="1">
        <name>a divalent metal cation</name>
        <dbReference type="ChEBI" id="CHEBI:60240"/>
    </cofactor>
</comment>
<feature type="binding site" evidence="5">
    <location>
        <position position="132"/>
    </location>
    <ligand>
        <name>Mg(2+)</name>
        <dbReference type="ChEBI" id="CHEBI:18420"/>
    </ligand>
</feature>
<dbReference type="InterPro" id="IPR036704">
    <property type="entry name" value="RraA/RraA-like_sf"/>
</dbReference>
<dbReference type="InterPro" id="IPR005493">
    <property type="entry name" value="RraA/RraA-like"/>
</dbReference>
<keyword evidence="6" id="KW-0808">Transferase</keyword>
<dbReference type="Proteomes" id="UP000199110">
    <property type="component" value="Unassembled WGS sequence"/>
</dbReference>
<evidence type="ECO:0000256" key="4">
    <source>
        <dbReference type="ARBA" id="ARBA00030169"/>
    </source>
</evidence>
<dbReference type="EMBL" id="FORA01000001">
    <property type="protein sequence ID" value="SFI46088.1"/>
    <property type="molecule type" value="Genomic_DNA"/>
</dbReference>
<dbReference type="RefSeq" id="WP_092778768.1">
    <property type="nucleotide sequence ID" value="NZ_FORA01000001.1"/>
</dbReference>
<keyword evidence="6" id="KW-0489">Methyltransferase</keyword>
<keyword evidence="5" id="KW-0479">Metal-binding</keyword>
<evidence type="ECO:0000256" key="1">
    <source>
        <dbReference type="ARBA" id="ARBA00001968"/>
    </source>
</evidence>
<dbReference type="SUPFAM" id="SSF89562">
    <property type="entry name" value="RraA-like"/>
    <property type="match status" value="1"/>
</dbReference>
<keyword evidence="5" id="KW-0460">Magnesium</keyword>
<dbReference type="CDD" id="cd16841">
    <property type="entry name" value="RraA_family"/>
    <property type="match status" value="1"/>
</dbReference>
<dbReference type="Gene3D" id="3.50.30.40">
    <property type="entry name" value="Ribonuclease E inhibitor RraA/RraA-like"/>
    <property type="match status" value="1"/>
</dbReference>
<accession>A0A1I3IDP8</accession>
<evidence type="ECO:0000313" key="6">
    <source>
        <dbReference type="EMBL" id="SFI46088.1"/>
    </source>
</evidence>
<comment type="cofactor">
    <cofactor evidence="5">
        <name>Mg(2+)</name>
        <dbReference type="ChEBI" id="CHEBI:18420"/>
    </cofactor>
</comment>